<reference evidence="2 3" key="1">
    <citation type="journal article" date="2011" name="Genome Res.">
        <title>Whole genome sequencing of multiple Leishmania donovani clinical isolates provides insights into population structure and mechanisms of drug resistance.</title>
        <authorList>
            <person name="Downing T."/>
            <person name="Imamura H."/>
            <person name="Decuypere S."/>
            <person name="Clark T.G."/>
            <person name="Coombs G.H."/>
            <person name="Cotton J.A."/>
            <person name="Hilley J.D."/>
            <person name="de Doncker S."/>
            <person name="Maes I."/>
            <person name="Mottram J.C."/>
            <person name="Quail M.A."/>
            <person name="Rijal S."/>
            <person name="Sanders M."/>
            <person name="Schonian G."/>
            <person name="Stark O."/>
            <person name="Sundar S."/>
            <person name="Vanaerschot M."/>
            <person name="Hertz-Fowler C."/>
            <person name="Dujardin J.C."/>
            <person name="Berriman M."/>
        </authorList>
    </citation>
    <scope>NUCLEOTIDE SEQUENCE [LARGE SCALE GENOMIC DNA]</scope>
    <source>
        <strain evidence="2 3">BPK282A1</strain>
    </source>
</reference>
<evidence type="ECO:0000313" key="3">
    <source>
        <dbReference type="Proteomes" id="UP000008980"/>
    </source>
</evidence>
<gene>
    <name evidence="2" type="ORF">LDBPK_291660</name>
</gene>
<name>E9BKW4_LEIDO</name>
<keyword evidence="1" id="KW-0472">Membrane</keyword>
<reference evidence="3" key="2">
    <citation type="submission" date="2011-02" db="EMBL/GenBank/DDBJ databases">
        <title>Whole genome sequencing of Leishmania donovani clinical lines reveals dynamic variation related to drug resistance.</title>
        <authorList>
            <person name="Downing T."/>
            <person name="Imamura H."/>
            <person name="Sanders M."/>
            <person name="Decuypere S."/>
            <person name="Hertz-Fowler C."/>
            <person name="Clark T.G."/>
            <person name="Rijal S."/>
            <person name="Sundar S."/>
            <person name="Quail M.A."/>
            <person name="De Doncker S."/>
            <person name="Maes I."/>
            <person name="Vanaerschot M."/>
            <person name="Stark O."/>
            <person name="Schonian G."/>
            <person name="Dujardin J.C."/>
            <person name="Berriman M."/>
        </authorList>
    </citation>
    <scope>NUCLEOTIDE SEQUENCE [LARGE SCALE GENOMIC DNA]</scope>
    <source>
        <strain evidence="3">BPK282A1</strain>
    </source>
</reference>
<protein>
    <submittedName>
        <fullName evidence="2">Uncharacterized protein</fullName>
    </submittedName>
</protein>
<keyword evidence="1" id="KW-0812">Transmembrane</keyword>
<keyword evidence="1" id="KW-1133">Transmembrane helix</keyword>
<dbReference type="VEuPathDB" id="TriTrypDB:LdBPK_291660.1"/>
<accession>E9BKW4</accession>
<dbReference type="AlphaFoldDB" id="E9BKW4"/>
<dbReference type="Proteomes" id="UP000008980">
    <property type="component" value="Chromosome 29"/>
</dbReference>
<organism evidence="2 3">
    <name type="scientific">Leishmania donovani</name>
    <dbReference type="NCBI Taxonomy" id="5661"/>
    <lineage>
        <taxon>Eukaryota</taxon>
        <taxon>Discoba</taxon>
        <taxon>Euglenozoa</taxon>
        <taxon>Kinetoplastea</taxon>
        <taxon>Metakinetoplastina</taxon>
        <taxon>Trypanosomatida</taxon>
        <taxon>Trypanosomatidae</taxon>
        <taxon>Leishmaniinae</taxon>
        <taxon>Leishmania</taxon>
    </lineage>
</organism>
<sequence length="86" mass="9777">MLRMMPVFSGASCVHLWGIPPRPLSLSDRPLPLSFASSFFFLIWCPLSCPGYVTRRCHKPGSRGGEHKHGWSARRCRRAWCCCLGR</sequence>
<dbReference type="EMBL" id="FR799616">
    <property type="protein sequence ID" value="CBZ35892.1"/>
    <property type="molecule type" value="Genomic_DNA"/>
</dbReference>
<dbReference type="GeneID" id="13387321"/>
<proteinExistence type="predicted"/>
<evidence type="ECO:0000256" key="1">
    <source>
        <dbReference type="SAM" id="Phobius"/>
    </source>
</evidence>
<dbReference type="RefSeq" id="XP_003862585.1">
    <property type="nucleotide sequence ID" value="XM_003862537.1"/>
</dbReference>
<feature type="transmembrane region" description="Helical" evidence="1">
    <location>
        <begin position="34"/>
        <end position="53"/>
    </location>
</feature>
<evidence type="ECO:0000313" key="2">
    <source>
        <dbReference type="EMBL" id="CBZ35892.1"/>
    </source>
</evidence>
<dbReference type="KEGG" id="ldo:LDBPK_291660"/>